<name>A0A5J5C833_9ASTE</name>
<dbReference type="AlphaFoldDB" id="A0A5J5C833"/>
<protein>
    <recommendedName>
        <fullName evidence="7">MBD domain-containing protein</fullName>
    </recommendedName>
</protein>
<evidence type="ECO:0000313" key="8">
    <source>
        <dbReference type="EMBL" id="KAA8550140.1"/>
    </source>
</evidence>
<evidence type="ECO:0000313" key="9">
    <source>
        <dbReference type="Proteomes" id="UP000325577"/>
    </source>
</evidence>
<organism evidence="8 9">
    <name type="scientific">Nyssa sinensis</name>
    <dbReference type="NCBI Taxonomy" id="561372"/>
    <lineage>
        <taxon>Eukaryota</taxon>
        <taxon>Viridiplantae</taxon>
        <taxon>Streptophyta</taxon>
        <taxon>Embryophyta</taxon>
        <taxon>Tracheophyta</taxon>
        <taxon>Spermatophyta</taxon>
        <taxon>Magnoliopsida</taxon>
        <taxon>eudicotyledons</taxon>
        <taxon>Gunneridae</taxon>
        <taxon>Pentapetalae</taxon>
        <taxon>asterids</taxon>
        <taxon>Cornales</taxon>
        <taxon>Nyssaceae</taxon>
        <taxon>Nyssa</taxon>
    </lineage>
</organism>
<feature type="compositionally biased region" description="Basic and acidic residues" evidence="6">
    <location>
        <begin position="65"/>
        <end position="124"/>
    </location>
</feature>
<sequence>MFVYCSKFTPKKGGTPGRNEIVFISPTGEEIRNKRQLDQYPKSHPGGPSISEFDCGTGNTPRRSAKGETAEDKEAATEETKESADREAATETKRSAEEMKDAEVTEGVIADKDTVVDSEQKTEREIDETDMENPEASNEANSDANKEDTGKKSLPMPGLEENNEAEQEAHSQVPVSVGTANPEKEEKTVEDSIPEMADGVVEKESDVDRVGEEDHPDKETLTEKAANVEESKADGDSLEDQVVGKPLENHSMNCEEAPHEPKESQVSC</sequence>
<dbReference type="InterPro" id="IPR016177">
    <property type="entry name" value="DNA-bd_dom_sf"/>
</dbReference>
<evidence type="ECO:0000256" key="3">
    <source>
        <dbReference type="ARBA" id="ARBA00023125"/>
    </source>
</evidence>
<keyword evidence="2" id="KW-0805">Transcription regulation</keyword>
<dbReference type="Gene3D" id="3.30.890.10">
    <property type="entry name" value="Methyl-cpg-binding Protein 2, Chain A"/>
    <property type="match status" value="1"/>
</dbReference>
<evidence type="ECO:0000259" key="7">
    <source>
        <dbReference type="Pfam" id="PF01429"/>
    </source>
</evidence>
<dbReference type="SUPFAM" id="SSF54171">
    <property type="entry name" value="DNA-binding domain"/>
    <property type="match status" value="1"/>
</dbReference>
<feature type="compositionally biased region" description="Basic and acidic residues" evidence="6">
    <location>
        <begin position="256"/>
        <end position="268"/>
    </location>
</feature>
<proteinExistence type="predicted"/>
<dbReference type="PANTHER" id="PTHR33729">
    <property type="entry name" value="METHYL-CPG BINDING DOMAIN CONTAINING PROTEIN, EXPRESSED"/>
    <property type="match status" value="1"/>
</dbReference>
<feature type="domain" description="MBD" evidence="7">
    <location>
        <begin position="9"/>
        <end position="55"/>
    </location>
</feature>
<evidence type="ECO:0000256" key="6">
    <source>
        <dbReference type="SAM" id="MobiDB-lite"/>
    </source>
</evidence>
<evidence type="ECO:0000256" key="4">
    <source>
        <dbReference type="ARBA" id="ARBA00023163"/>
    </source>
</evidence>
<dbReference type="InterPro" id="IPR039622">
    <property type="entry name" value="MBD10/11"/>
</dbReference>
<dbReference type="GO" id="GO:0005634">
    <property type="term" value="C:nucleus"/>
    <property type="evidence" value="ECO:0007669"/>
    <property type="project" value="UniProtKB-SubCell"/>
</dbReference>
<gene>
    <name evidence="8" type="ORF">F0562_001844</name>
</gene>
<keyword evidence="5" id="KW-0539">Nucleus</keyword>
<evidence type="ECO:0000256" key="2">
    <source>
        <dbReference type="ARBA" id="ARBA00023015"/>
    </source>
</evidence>
<evidence type="ECO:0000256" key="5">
    <source>
        <dbReference type="ARBA" id="ARBA00023242"/>
    </source>
</evidence>
<keyword evidence="3" id="KW-0238">DNA-binding</keyword>
<feature type="region of interest" description="Disordered" evidence="6">
    <location>
        <begin position="29"/>
        <end position="268"/>
    </location>
</feature>
<keyword evidence="4" id="KW-0804">Transcription</keyword>
<dbReference type="PANTHER" id="PTHR33729:SF6">
    <property type="entry name" value="METHYL-CPG-BINDING DOMAIN-CONTAINING PROTEIN 11"/>
    <property type="match status" value="1"/>
</dbReference>
<dbReference type="GO" id="GO:0003677">
    <property type="term" value="F:DNA binding"/>
    <property type="evidence" value="ECO:0007669"/>
    <property type="project" value="UniProtKB-KW"/>
</dbReference>
<evidence type="ECO:0000256" key="1">
    <source>
        <dbReference type="ARBA" id="ARBA00004123"/>
    </source>
</evidence>
<feature type="region of interest" description="Disordered" evidence="6">
    <location>
        <begin position="1"/>
        <end position="20"/>
    </location>
</feature>
<dbReference type="Pfam" id="PF01429">
    <property type="entry name" value="MBD"/>
    <property type="match status" value="1"/>
</dbReference>
<accession>A0A5J5C833</accession>
<dbReference type="Proteomes" id="UP000325577">
    <property type="component" value="Linkage Group LG0"/>
</dbReference>
<comment type="subcellular location">
    <subcellularLocation>
        <location evidence="1">Nucleus</location>
    </subcellularLocation>
</comment>
<dbReference type="EMBL" id="CM018031">
    <property type="protein sequence ID" value="KAA8550140.1"/>
    <property type="molecule type" value="Genomic_DNA"/>
</dbReference>
<reference evidence="8 9" key="1">
    <citation type="submission" date="2019-09" db="EMBL/GenBank/DDBJ databases">
        <title>A chromosome-level genome assembly of the Chinese tupelo Nyssa sinensis.</title>
        <authorList>
            <person name="Yang X."/>
            <person name="Kang M."/>
            <person name="Yang Y."/>
            <person name="Xiong H."/>
            <person name="Wang M."/>
            <person name="Zhang Z."/>
            <person name="Wang Z."/>
            <person name="Wu H."/>
            <person name="Ma T."/>
            <person name="Liu J."/>
            <person name="Xi Z."/>
        </authorList>
    </citation>
    <scope>NUCLEOTIDE SEQUENCE [LARGE SCALE GENOMIC DNA]</scope>
    <source>
        <strain evidence="8">J267</strain>
        <tissue evidence="8">Leaf</tissue>
    </source>
</reference>
<dbReference type="InterPro" id="IPR001739">
    <property type="entry name" value="Methyl_CpG_DNA-bd"/>
</dbReference>
<dbReference type="OrthoDB" id="1435582at2759"/>
<feature type="compositionally biased region" description="Basic and acidic residues" evidence="6">
    <location>
        <begin position="200"/>
        <end position="235"/>
    </location>
</feature>
<keyword evidence="9" id="KW-1185">Reference proteome</keyword>